<dbReference type="GO" id="GO:1990904">
    <property type="term" value="C:ribonucleoprotein complex"/>
    <property type="evidence" value="ECO:0007669"/>
    <property type="project" value="UniProtKB-KW"/>
</dbReference>
<dbReference type="InterPro" id="IPR020930">
    <property type="entry name" value="Ribosomal_uL5_bac-type"/>
</dbReference>
<evidence type="ECO:0000256" key="2">
    <source>
        <dbReference type="ARBA" id="ARBA00022980"/>
    </source>
</evidence>
<dbReference type="GO" id="GO:0003735">
    <property type="term" value="F:structural constituent of ribosome"/>
    <property type="evidence" value="ECO:0007669"/>
    <property type="project" value="InterPro"/>
</dbReference>
<dbReference type="InterPro" id="IPR031309">
    <property type="entry name" value="Ribosomal_uL5_C"/>
</dbReference>
<comment type="caution">
    <text evidence="9">The sequence shown here is derived from an EMBL/GenBank/DDBJ whole genome shotgun (WGS) entry which is preliminary data.</text>
</comment>
<dbReference type="GO" id="GO:0006412">
    <property type="term" value="P:translation"/>
    <property type="evidence" value="ECO:0007669"/>
    <property type="project" value="UniProtKB-UniRule"/>
</dbReference>
<dbReference type="EMBL" id="MNYI01000013">
    <property type="protein sequence ID" value="OIP43552.1"/>
    <property type="molecule type" value="Genomic_DNA"/>
</dbReference>
<comment type="function">
    <text evidence="5">This is 1 of the proteins that bind and probably mediate the attachment of the 5S RNA into the large ribosomal subunit, where it forms part of the central protuberance. In the 70S ribosome it contacts protein S13 of the 30S subunit (bridge B1b), connecting the 2 subunits; this bridge is implicated in subunit movement. Contacts the P site tRNA; the 5S rRNA and some of its associated proteins might help stabilize positioning of ribosome-bound tRNAs.</text>
</comment>
<dbReference type="GO" id="GO:0005840">
    <property type="term" value="C:ribosome"/>
    <property type="evidence" value="ECO:0007669"/>
    <property type="project" value="UniProtKB-KW"/>
</dbReference>
<dbReference type="PANTHER" id="PTHR11994">
    <property type="entry name" value="60S RIBOSOMAL PROTEIN L11-RELATED"/>
    <property type="match status" value="1"/>
</dbReference>
<organism evidence="9 10">
    <name type="scientific">Candidatus Desantisbacteria bacterium CG2_30_40_21</name>
    <dbReference type="NCBI Taxonomy" id="1817895"/>
    <lineage>
        <taxon>Bacteria</taxon>
        <taxon>Candidatus Desantisiibacteriota</taxon>
    </lineage>
</organism>
<dbReference type="InterPro" id="IPR002132">
    <property type="entry name" value="Ribosomal_uL5"/>
</dbReference>
<proteinExistence type="inferred from homology"/>
<evidence type="ECO:0000256" key="5">
    <source>
        <dbReference type="HAMAP-Rule" id="MF_01333"/>
    </source>
</evidence>
<reference evidence="9 10" key="1">
    <citation type="journal article" date="2016" name="Environ. Microbiol.">
        <title>Genomic resolution of a cold subsurface aquifer community provides metabolic insights for novel microbes adapted to high CO concentrations.</title>
        <authorList>
            <person name="Probst A.J."/>
            <person name="Castelle C.J."/>
            <person name="Singh A."/>
            <person name="Brown C.T."/>
            <person name="Anantharaman K."/>
            <person name="Sharon I."/>
            <person name="Hug L.A."/>
            <person name="Burstein D."/>
            <person name="Emerson J.B."/>
            <person name="Thomas B.C."/>
            <person name="Banfield J.F."/>
        </authorList>
    </citation>
    <scope>NUCLEOTIDE SEQUENCE [LARGE SCALE GENOMIC DNA]</scope>
    <source>
        <strain evidence="9">CG2_30_40_21</strain>
    </source>
</reference>
<dbReference type="GO" id="GO:0019843">
    <property type="term" value="F:rRNA binding"/>
    <property type="evidence" value="ECO:0007669"/>
    <property type="project" value="UniProtKB-UniRule"/>
</dbReference>
<protein>
    <recommendedName>
        <fullName evidence="4 5">Large ribosomal subunit protein uL5</fullName>
    </recommendedName>
</protein>
<dbReference type="Pfam" id="PF00281">
    <property type="entry name" value="Ribosomal_L5"/>
    <property type="match status" value="1"/>
</dbReference>
<feature type="domain" description="Large ribosomal subunit protein uL5 N-terminal" evidence="7">
    <location>
        <begin position="26"/>
        <end position="82"/>
    </location>
</feature>
<evidence type="ECO:0000256" key="6">
    <source>
        <dbReference type="RuleBase" id="RU003930"/>
    </source>
</evidence>
<dbReference type="PIRSF" id="PIRSF002161">
    <property type="entry name" value="Ribosomal_L5"/>
    <property type="match status" value="1"/>
</dbReference>
<feature type="domain" description="Large ribosomal subunit protein uL5 C-terminal" evidence="8">
    <location>
        <begin position="87"/>
        <end position="179"/>
    </location>
</feature>
<evidence type="ECO:0000259" key="8">
    <source>
        <dbReference type="Pfam" id="PF00673"/>
    </source>
</evidence>
<dbReference type="InterPro" id="IPR022803">
    <property type="entry name" value="Ribosomal_uL5_dom_sf"/>
</dbReference>
<evidence type="ECO:0000256" key="4">
    <source>
        <dbReference type="ARBA" id="ARBA00035245"/>
    </source>
</evidence>
<evidence type="ECO:0000256" key="3">
    <source>
        <dbReference type="ARBA" id="ARBA00023274"/>
    </source>
</evidence>
<gene>
    <name evidence="5" type="primary">rplE</name>
    <name evidence="9" type="ORF">AUJ95_00445</name>
</gene>
<dbReference type="SUPFAM" id="SSF55282">
    <property type="entry name" value="RL5-like"/>
    <property type="match status" value="1"/>
</dbReference>
<dbReference type="Pfam" id="PF00673">
    <property type="entry name" value="Ribosomal_L5_C"/>
    <property type="match status" value="1"/>
</dbReference>
<evidence type="ECO:0000256" key="1">
    <source>
        <dbReference type="ARBA" id="ARBA00008553"/>
    </source>
</evidence>
<dbReference type="InterPro" id="IPR031310">
    <property type="entry name" value="Ribosomal_uL5_N"/>
</dbReference>
<accession>A0A1J5ELA8</accession>
<keyword evidence="5" id="KW-0694">RNA-binding</keyword>
<keyword evidence="2 5" id="KW-0689">Ribosomal protein</keyword>
<comment type="subunit">
    <text evidence="5">Part of the 50S ribosomal subunit; part of the 5S rRNA/L5/L18/L25 subcomplex. Contacts the 5S rRNA and the P site tRNA. Forms a bridge to the 30S subunit in the 70S ribosome.</text>
</comment>
<dbReference type="HAMAP" id="MF_01333_B">
    <property type="entry name" value="Ribosomal_uL5_B"/>
    <property type="match status" value="1"/>
</dbReference>
<dbReference type="Gene3D" id="3.30.1440.10">
    <property type="match status" value="1"/>
</dbReference>
<dbReference type="GO" id="GO:0000049">
    <property type="term" value="F:tRNA binding"/>
    <property type="evidence" value="ECO:0007669"/>
    <property type="project" value="UniProtKB-UniRule"/>
</dbReference>
<keyword evidence="5" id="KW-0820">tRNA-binding</keyword>
<name>A0A1J5ELA8_9BACT</name>
<evidence type="ECO:0000313" key="9">
    <source>
        <dbReference type="EMBL" id="OIP43552.1"/>
    </source>
</evidence>
<dbReference type="NCBIfam" id="NF000585">
    <property type="entry name" value="PRK00010.1"/>
    <property type="match status" value="1"/>
</dbReference>
<evidence type="ECO:0000313" key="10">
    <source>
        <dbReference type="Proteomes" id="UP000183085"/>
    </source>
</evidence>
<sequence length="181" mass="20266">MSVVVLKEKYNNEIVPQMMKESGYKNRLAVPSLKKIVLNIGLGEASGNPKLIDIAMQELGQITGRRGVKTKAKKSIANFKLRAGQSIGCMVTLRGRAMYEFLYRLISVSLPRVRDFRGLSPKSFDGYGNYTLGIKEQIIFPEINYDKVEKATGMNITLTTTAKTDEESRQLLKLLGMPFRA</sequence>
<comment type="similarity">
    <text evidence="1 5 6">Belongs to the universal ribosomal protein uL5 family.</text>
</comment>
<dbReference type="FunFam" id="3.30.1440.10:FF:000001">
    <property type="entry name" value="50S ribosomal protein L5"/>
    <property type="match status" value="1"/>
</dbReference>
<dbReference type="Proteomes" id="UP000183085">
    <property type="component" value="Unassembled WGS sequence"/>
</dbReference>
<dbReference type="AlphaFoldDB" id="A0A1J5ELA8"/>
<dbReference type="STRING" id="1817895.AUJ95_00445"/>
<evidence type="ECO:0000259" key="7">
    <source>
        <dbReference type="Pfam" id="PF00281"/>
    </source>
</evidence>
<keyword evidence="5" id="KW-0699">rRNA-binding</keyword>
<keyword evidence="3 5" id="KW-0687">Ribonucleoprotein</keyword>